<gene>
    <name evidence="3" type="ORF">G6034_12585</name>
</gene>
<reference evidence="3 4" key="1">
    <citation type="submission" date="2020-02" db="EMBL/GenBank/DDBJ databases">
        <title>Genome sequence of strain AETb3-4.</title>
        <authorList>
            <person name="Gao J."/>
            <person name="Zhang X."/>
        </authorList>
    </citation>
    <scope>NUCLEOTIDE SEQUENCE [LARGE SCALE GENOMIC DNA]</scope>
    <source>
        <strain evidence="3 4">AETb3-4</strain>
    </source>
</reference>
<dbReference type="InterPro" id="IPR029058">
    <property type="entry name" value="AB_hydrolase_fold"/>
</dbReference>
<dbReference type="InterPro" id="IPR049492">
    <property type="entry name" value="BD-FAE-like_dom"/>
</dbReference>
<evidence type="ECO:0000313" key="4">
    <source>
        <dbReference type="Proteomes" id="UP000543556"/>
    </source>
</evidence>
<dbReference type="SUPFAM" id="SSF53474">
    <property type="entry name" value="alpha/beta-Hydrolases"/>
    <property type="match status" value="1"/>
</dbReference>
<evidence type="ECO:0000259" key="2">
    <source>
        <dbReference type="Pfam" id="PF20434"/>
    </source>
</evidence>
<dbReference type="AlphaFoldDB" id="A0A7Y7IHV9"/>
<protein>
    <submittedName>
        <fullName evidence="3">Alpha/beta hydrolase</fullName>
    </submittedName>
</protein>
<keyword evidence="4" id="KW-1185">Reference proteome</keyword>
<accession>A0A7Y7IHV9</accession>
<dbReference type="PANTHER" id="PTHR48081">
    <property type="entry name" value="AB HYDROLASE SUPERFAMILY PROTEIN C4A8.06C"/>
    <property type="match status" value="1"/>
</dbReference>
<dbReference type="Pfam" id="PF20434">
    <property type="entry name" value="BD-FAE"/>
    <property type="match status" value="1"/>
</dbReference>
<evidence type="ECO:0000313" key="3">
    <source>
        <dbReference type="EMBL" id="NVM95732.1"/>
    </source>
</evidence>
<name>A0A7Y7IHV9_9MICC</name>
<dbReference type="GO" id="GO:0016787">
    <property type="term" value="F:hydrolase activity"/>
    <property type="evidence" value="ECO:0007669"/>
    <property type="project" value="UniProtKB-KW"/>
</dbReference>
<comment type="caution">
    <text evidence="3">The sequence shown here is derived from an EMBL/GenBank/DDBJ whole genome shotgun (WGS) entry which is preliminary data.</text>
</comment>
<dbReference type="EMBL" id="JAAMFM010000019">
    <property type="protein sequence ID" value="NVM95732.1"/>
    <property type="molecule type" value="Genomic_DNA"/>
</dbReference>
<evidence type="ECO:0000256" key="1">
    <source>
        <dbReference type="ARBA" id="ARBA00022801"/>
    </source>
</evidence>
<dbReference type="InterPro" id="IPR050300">
    <property type="entry name" value="GDXG_lipolytic_enzyme"/>
</dbReference>
<dbReference type="Proteomes" id="UP000543556">
    <property type="component" value="Unassembled WGS sequence"/>
</dbReference>
<feature type="domain" description="BD-FAE-like" evidence="2">
    <location>
        <begin position="18"/>
        <end position="203"/>
    </location>
</feature>
<organism evidence="3 4">
    <name type="scientific">Arthrobacter wenxiniae</name>
    <dbReference type="NCBI Taxonomy" id="2713570"/>
    <lineage>
        <taxon>Bacteria</taxon>
        <taxon>Bacillati</taxon>
        <taxon>Actinomycetota</taxon>
        <taxon>Actinomycetes</taxon>
        <taxon>Micrococcales</taxon>
        <taxon>Micrococcaceae</taxon>
        <taxon>Arthrobacter</taxon>
    </lineage>
</organism>
<dbReference type="RefSeq" id="WP_176635459.1">
    <property type="nucleotide sequence ID" value="NZ_JAAMFM010000019.1"/>
</dbReference>
<sequence>MTLQRHPYGPDPSQWAELHLPQERRHAGVVVVIHGGYWRSTYGAELGAPLARDLAEHGAAAWNLEYRRMGNGGGWPETFLDVAAGIDALAPAAADHGLDLARVAVIGHSAGGQLGVWAAGRAALPATAVGGGPAVGVSGVVSQSGLLNLAEAQRLGLSNHAVTALLGSHVALADPVSAVPLPVPVYAVHAEDDDDVPASQSQSYVDAAVAAGGEAAFIAVPGDHYSLIDPASAAWAVCRGLALGLLERA</sequence>
<dbReference type="PANTHER" id="PTHR48081:SF33">
    <property type="entry name" value="KYNURENINE FORMAMIDASE"/>
    <property type="match status" value="1"/>
</dbReference>
<keyword evidence="1 3" id="KW-0378">Hydrolase</keyword>
<proteinExistence type="predicted"/>
<dbReference type="Gene3D" id="3.40.50.1820">
    <property type="entry name" value="alpha/beta hydrolase"/>
    <property type="match status" value="1"/>
</dbReference>